<keyword evidence="9 12" id="KW-0057">Aromatic amino acid biosynthesis</keyword>
<evidence type="ECO:0000256" key="11">
    <source>
        <dbReference type="ARBA" id="ARBA00049047"/>
    </source>
</evidence>
<gene>
    <name evidence="12 14" type="primary">trpB</name>
</gene>
<dbReference type="InterPro" id="IPR006653">
    <property type="entry name" value="Trp_synth_b_CS"/>
</dbReference>
<comment type="pathway">
    <text evidence="3 12">Amino-acid biosynthesis; L-tryptophan biosynthesis; L-tryptophan from chorismate: step 5/5.</text>
</comment>
<reference evidence="14" key="1">
    <citation type="journal article" date="2014" name="Genome Biol. Evol.">
        <title>Pangenome evidence for extensive interdomain horizontal transfer affecting lineage core and shell genes in uncultured planktonic thaumarchaeota and euryarchaeota.</title>
        <authorList>
            <person name="Deschamps P."/>
            <person name="Zivanovic Y."/>
            <person name="Moreira D."/>
            <person name="Rodriguez-Valera F."/>
            <person name="Lopez-Garcia P."/>
        </authorList>
    </citation>
    <scope>NUCLEOTIDE SEQUENCE</scope>
</reference>
<evidence type="ECO:0000256" key="2">
    <source>
        <dbReference type="ARBA" id="ARBA00002786"/>
    </source>
</evidence>
<feature type="domain" description="Tryptophan synthase beta chain-like PALP" evidence="13">
    <location>
        <begin position="55"/>
        <end position="375"/>
    </location>
</feature>
<feature type="modified residue" description="N6-(pyridoxal phosphate)lysine" evidence="12">
    <location>
        <position position="90"/>
    </location>
</feature>
<keyword evidence="10 12" id="KW-0456">Lyase</keyword>
<keyword evidence="7 12" id="KW-0822">Tryptophan biosynthesis</keyword>
<accession>A0A075G8I7</accession>
<dbReference type="InterPro" id="IPR036052">
    <property type="entry name" value="TrpB-like_PALP_sf"/>
</dbReference>
<comment type="subunit">
    <text evidence="5 12">Tetramer of two alpha and two beta chains.</text>
</comment>
<dbReference type="EC" id="4.2.1.20" evidence="12"/>
<dbReference type="NCBIfam" id="TIGR00263">
    <property type="entry name" value="trpB"/>
    <property type="match status" value="1"/>
</dbReference>
<dbReference type="PROSITE" id="PS00168">
    <property type="entry name" value="TRP_SYNTHASE_BETA"/>
    <property type="match status" value="1"/>
</dbReference>
<dbReference type="PANTHER" id="PTHR48077:SF3">
    <property type="entry name" value="TRYPTOPHAN SYNTHASE"/>
    <property type="match status" value="1"/>
</dbReference>
<keyword evidence="6 12" id="KW-0028">Amino-acid biosynthesis</keyword>
<evidence type="ECO:0000256" key="8">
    <source>
        <dbReference type="ARBA" id="ARBA00022898"/>
    </source>
</evidence>
<evidence type="ECO:0000313" key="14">
    <source>
        <dbReference type="EMBL" id="AIE99903.1"/>
    </source>
</evidence>
<comment type="cofactor">
    <cofactor evidence="1 12">
        <name>pyridoxal 5'-phosphate</name>
        <dbReference type="ChEBI" id="CHEBI:597326"/>
    </cofactor>
</comment>
<dbReference type="AlphaFoldDB" id="A0A075G8I7"/>
<dbReference type="CDD" id="cd06446">
    <property type="entry name" value="Trp-synth_B"/>
    <property type="match status" value="1"/>
</dbReference>
<dbReference type="Gene3D" id="3.40.50.1100">
    <property type="match status" value="2"/>
</dbReference>
<name>A0A075G8I7_9ARCH</name>
<dbReference type="Pfam" id="PF00291">
    <property type="entry name" value="PALP"/>
    <property type="match status" value="1"/>
</dbReference>
<evidence type="ECO:0000256" key="4">
    <source>
        <dbReference type="ARBA" id="ARBA00009982"/>
    </source>
</evidence>
<dbReference type="PIRSF" id="PIRSF001413">
    <property type="entry name" value="Trp_syn_beta"/>
    <property type="match status" value="1"/>
</dbReference>
<evidence type="ECO:0000256" key="10">
    <source>
        <dbReference type="ARBA" id="ARBA00023239"/>
    </source>
</evidence>
<dbReference type="GO" id="GO:0004834">
    <property type="term" value="F:tryptophan synthase activity"/>
    <property type="evidence" value="ECO:0007669"/>
    <property type="project" value="UniProtKB-UniRule"/>
</dbReference>
<comment type="similarity">
    <text evidence="4 12">Belongs to the TrpB family.</text>
</comment>
<evidence type="ECO:0000256" key="6">
    <source>
        <dbReference type="ARBA" id="ARBA00022605"/>
    </source>
</evidence>
<comment type="function">
    <text evidence="2 12">The beta subunit is responsible for the synthesis of L-tryptophan from indole and L-serine.</text>
</comment>
<sequence length="396" mass="43140">MKIGMPKDGRFGDFGGKYIPETLVPAIEELEENYQKIKSDKSFQNELDYYLKNYAGRPTPLYFAENLTKSVGGAKIYLKREDLLHGGAHKINNTLGQALLAKKMKKKRIIAETGAGQHGVATAMACSCLGLPSEVYMGYRDTIRQQQNVFRMDLLGCKVYPVKSGSQTLKDAINEAIRDWITNVDTTYYLLGSAVGPHPYPVMVRDFQSVIGKEIKKQMKNVPDTVIACVGGGSNAIGTFYPMIGDGVEMIGVEAAGKGLKTGMHSATLNAGKKGVLHGMMTYLLQDKDGQIKETHSVSAGLDYPGVGPEHAFLKDAGNVKYKSATDNEVINAFLTLTKTEGIIPALESAHAISHAIKIAKTKSKSDSIVVTLSGRGDKDIDIVKQYLRKNVKNSR</sequence>
<dbReference type="FunFam" id="3.40.50.1100:FF:000001">
    <property type="entry name" value="Tryptophan synthase beta chain"/>
    <property type="match status" value="1"/>
</dbReference>
<evidence type="ECO:0000256" key="1">
    <source>
        <dbReference type="ARBA" id="ARBA00001933"/>
    </source>
</evidence>
<evidence type="ECO:0000256" key="7">
    <source>
        <dbReference type="ARBA" id="ARBA00022822"/>
    </source>
</evidence>
<dbReference type="GO" id="GO:0005737">
    <property type="term" value="C:cytoplasm"/>
    <property type="evidence" value="ECO:0007669"/>
    <property type="project" value="TreeGrafter"/>
</dbReference>
<dbReference type="EMBL" id="KF900576">
    <property type="protein sequence ID" value="AIE99903.1"/>
    <property type="molecule type" value="Genomic_DNA"/>
</dbReference>
<dbReference type="SUPFAM" id="SSF53686">
    <property type="entry name" value="Tryptophan synthase beta subunit-like PLP-dependent enzymes"/>
    <property type="match status" value="1"/>
</dbReference>
<keyword evidence="8 12" id="KW-0663">Pyridoxal phosphate</keyword>
<evidence type="ECO:0000259" key="13">
    <source>
        <dbReference type="Pfam" id="PF00291"/>
    </source>
</evidence>
<dbReference type="InterPro" id="IPR023026">
    <property type="entry name" value="Trp_synth_beta/beta-like"/>
</dbReference>
<dbReference type="FunFam" id="3.40.50.1100:FF:000004">
    <property type="entry name" value="Tryptophan synthase beta chain"/>
    <property type="match status" value="1"/>
</dbReference>
<dbReference type="InterPro" id="IPR006654">
    <property type="entry name" value="Trp_synth_beta"/>
</dbReference>
<dbReference type="PANTHER" id="PTHR48077">
    <property type="entry name" value="TRYPTOPHAN SYNTHASE-RELATED"/>
    <property type="match status" value="1"/>
</dbReference>
<proteinExistence type="inferred from homology"/>
<evidence type="ECO:0000256" key="5">
    <source>
        <dbReference type="ARBA" id="ARBA00011270"/>
    </source>
</evidence>
<evidence type="ECO:0000256" key="9">
    <source>
        <dbReference type="ARBA" id="ARBA00023141"/>
    </source>
</evidence>
<organism evidence="14">
    <name type="scientific">uncultured marine thaumarchaeote KM3_126_D02</name>
    <dbReference type="NCBI Taxonomy" id="1455994"/>
    <lineage>
        <taxon>Archaea</taxon>
        <taxon>Nitrososphaerota</taxon>
        <taxon>environmental samples</taxon>
    </lineage>
</organism>
<evidence type="ECO:0000256" key="12">
    <source>
        <dbReference type="HAMAP-Rule" id="MF_00133"/>
    </source>
</evidence>
<protein>
    <recommendedName>
        <fullName evidence="12">Tryptophan synthase beta chain</fullName>
        <ecNumber evidence="12">4.2.1.20</ecNumber>
    </recommendedName>
</protein>
<dbReference type="InterPro" id="IPR001926">
    <property type="entry name" value="TrpB-like_PALP"/>
</dbReference>
<dbReference type="HAMAP" id="MF_00133">
    <property type="entry name" value="Trp_synth_beta"/>
    <property type="match status" value="1"/>
</dbReference>
<comment type="catalytic activity">
    <reaction evidence="11 12">
        <text>(1S,2R)-1-C-(indol-3-yl)glycerol 3-phosphate + L-serine = D-glyceraldehyde 3-phosphate + L-tryptophan + H2O</text>
        <dbReference type="Rhea" id="RHEA:10532"/>
        <dbReference type="ChEBI" id="CHEBI:15377"/>
        <dbReference type="ChEBI" id="CHEBI:33384"/>
        <dbReference type="ChEBI" id="CHEBI:57912"/>
        <dbReference type="ChEBI" id="CHEBI:58866"/>
        <dbReference type="ChEBI" id="CHEBI:59776"/>
        <dbReference type="EC" id="4.2.1.20"/>
    </reaction>
</comment>
<evidence type="ECO:0000256" key="3">
    <source>
        <dbReference type="ARBA" id="ARBA00004733"/>
    </source>
</evidence>
<dbReference type="UniPathway" id="UPA00035">
    <property type="reaction ID" value="UER00044"/>
</dbReference>